<dbReference type="SUPFAM" id="SSF46626">
    <property type="entry name" value="Cytochrome c"/>
    <property type="match status" value="1"/>
</dbReference>
<dbReference type="RefSeq" id="WP_394835660.1">
    <property type="nucleotide sequence ID" value="NZ_CP089983.1"/>
</dbReference>
<proteinExistence type="predicted"/>
<dbReference type="Proteomes" id="UP001374803">
    <property type="component" value="Chromosome"/>
</dbReference>
<keyword evidence="6" id="KW-1185">Reference proteome</keyword>
<dbReference type="InterPro" id="IPR009056">
    <property type="entry name" value="Cyt_c-like_dom"/>
</dbReference>
<dbReference type="EMBL" id="CP089983">
    <property type="protein sequence ID" value="WXB06010.1"/>
    <property type="molecule type" value="Genomic_DNA"/>
</dbReference>
<reference evidence="5" key="1">
    <citation type="submission" date="2021-12" db="EMBL/GenBank/DDBJ databases">
        <title>Discovery of the Pendulisporaceae a myxobacterial family with distinct sporulation behavior and unique specialized metabolism.</title>
        <authorList>
            <person name="Garcia R."/>
            <person name="Popoff A."/>
            <person name="Bader C.D."/>
            <person name="Loehr J."/>
            <person name="Walesch S."/>
            <person name="Walt C."/>
            <person name="Boldt J."/>
            <person name="Bunk B."/>
            <person name="Haeckl F.J.F.P.J."/>
            <person name="Gunesch A.P."/>
            <person name="Birkelbach J."/>
            <person name="Nuebel U."/>
            <person name="Pietschmann T."/>
            <person name="Bach T."/>
            <person name="Mueller R."/>
        </authorList>
    </citation>
    <scope>NUCLEOTIDE SEQUENCE</scope>
    <source>
        <strain evidence="5">MSr11367</strain>
    </source>
</reference>
<evidence type="ECO:0000313" key="6">
    <source>
        <dbReference type="Proteomes" id="UP001374803"/>
    </source>
</evidence>
<gene>
    <name evidence="5" type="ORF">LVJ94_01865</name>
</gene>
<keyword evidence="1" id="KW-0349">Heme</keyword>
<evidence type="ECO:0000256" key="3">
    <source>
        <dbReference type="ARBA" id="ARBA00023004"/>
    </source>
</evidence>
<evidence type="ECO:0000256" key="1">
    <source>
        <dbReference type="ARBA" id="ARBA00022617"/>
    </source>
</evidence>
<keyword evidence="2" id="KW-0479">Metal-binding</keyword>
<evidence type="ECO:0000256" key="2">
    <source>
        <dbReference type="ARBA" id="ARBA00022723"/>
    </source>
</evidence>
<feature type="domain" description="Cytochrome c" evidence="4">
    <location>
        <begin position="480"/>
        <end position="560"/>
    </location>
</feature>
<keyword evidence="3" id="KW-0408">Iron</keyword>
<dbReference type="InterPro" id="IPR036909">
    <property type="entry name" value="Cyt_c-like_dom_sf"/>
</dbReference>
<protein>
    <submittedName>
        <fullName evidence="5">C-type cytochrome</fullName>
    </submittedName>
</protein>
<sequence length="569" mass="64403">MARALRQGAGLAANEDVEALARLTPDEIVNHFMDDPRFVDTVFDFNQYFLGLKQSDLKLPDGNWNPEAIISRRALHSAFEFKKGKNYLSLLSFEQPQYAFRPKPAPAASGTPEMSQSDLLRYHLNVALEDADELLAHLEAGKDWKAFCQKLDSSELFYFSYKLFNDDDNEEFPIAAELGHVMPLFWACGWPESFSTDARAEVRKLRQYAIELHDYAQELLAKSQPSGRLDDLTEVNLERFHADHLAKNLDHIAFWDPNENSSTNQNRRRAAYVLDRFFCDDLRPIDAALPSTHAGDRHASDPACKSCHYKLDPMAGFFKERGQLGLNLQGETNFIFDDRVVQNREVYQSQWKGSGERPWNIGYIRSSTDPALNSYGESLEDLFHIIEEAPEVKACLTRRTFEYFNGEQQLVDPGYLAGVTNSFIDESKGNSSIAFRNLVRRVLTSHTFRTSHPRSDECYDVPADDGVDVGARPPCSVAFILQKNCATCHSGPGSQGGLDLTTWRADEQTFPHRGPDGTPRPARETFTRMLDRIRTSDPARQMPAGRSMPAKEREDLYLWLTERLAGGAP</sequence>
<name>A0ABZ2L6M8_9BACT</name>
<evidence type="ECO:0000259" key="4">
    <source>
        <dbReference type="Pfam" id="PF13442"/>
    </source>
</evidence>
<organism evidence="5 6">
    <name type="scientific">Pendulispora rubella</name>
    <dbReference type="NCBI Taxonomy" id="2741070"/>
    <lineage>
        <taxon>Bacteria</taxon>
        <taxon>Pseudomonadati</taxon>
        <taxon>Myxococcota</taxon>
        <taxon>Myxococcia</taxon>
        <taxon>Myxococcales</taxon>
        <taxon>Sorangiineae</taxon>
        <taxon>Pendulisporaceae</taxon>
        <taxon>Pendulispora</taxon>
    </lineage>
</organism>
<accession>A0ABZ2L6M8</accession>
<dbReference type="Pfam" id="PF13442">
    <property type="entry name" value="Cytochrome_CBB3"/>
    <property type="match status" value="1"/>
</dbReference>
<evidence type="ECO:0000313" key="5">
    <source>
        <dbReference type="EMBL" id="WXB06010.1"/>
    </source>
</evidence>